<dbReference type="InterPro" id="IPR004670">
    <property type="entry name" value="NhaA"/>
</dbReference>
<comment type="similarity">
    <text evidence="6">Belongs to the NhaA Na(+)/H(+) (TC 2.A.33) antiporter family.</text>
</comment>
<feature type="transmembrane region" description="Helical" evidence="6">
    <location>
        <begin position="143"/>
        <end position="164"/>
    </location>
</feature>
<name>A0A9W6FKX5_XANFL</name>
<keyword evidence="2 6" id="KW-1003">Cell membrane</keyword>
<keyword evidence="6" id="KW-0813">Transport</keyword>
<evidence type="ECO:0000256" key="3">
    <source>
        <dbReference type="ARBA" id="ARBA00022692"/>
    </source>
</evidence>
<keyword evidence="6" id="KW-0050">Antiport</keyword>
<comment type="caution">
    <text evidence="7">The sequence shown here is derived from an EMBL/GenBank/DDBJ whole genome shotgun (WGS) entry which is preliminary data.</text>
</comment>
<keyword evidence="5 6" id="KW-0472">Membrane</keyword>
<dbReference type="Gene3D" id="1.20.1530.10">
    <property type="entry name" value="Na+/H+ antiporter like domain"/>
    <property type="match status" value="1"/>
</dbReference>
<feature type="transmembrane region" description="Helical" evidence="6">
    <location>
        <begin position="382"/>
        <end position="403"/>
    </location>
</feature>
<keyword evidence="10" id="KW-1185">Reference proteome</keyword>
<evidence type="ECO:0000313" key="10">
    <source>
        <dbReference type="Proteomes" id="UP001245370"/>
    </source>
</evidence>
<dbReference type="InterPro" id="IPR023171">
    <property type="entry name" value="Na/H_antiporter_dom_sf"/>
</dbReference>
<accession>A0A9W6FKX5</accession>
<comment type="subcellular location">
    <subcellularLocation>
        <location evidence="1">Cell inner membrane</location>
        <topology evidence="1">Multi-pass membrane protein</topology>
    </subcellularLocation>
    <subcellularLocation>
        <location evidence="6">Cell membrane</location>
        <topology evidence="6">Multi-pass membrane protein</topology>
    </subcellularLocation>
</comment>
<feature type="transmembrane region" description="Helical" evidence="6">
    <location>
        <begin position="112"/>
        <end position="137"/>
    </location>
</feature>
<comment type="catalytic activity">
    <reaction evidence="6">
        <text>Na(+)(in) + 2 H(+)(out) = Na(+)(out) + 2 H(+)(in)</text>
        <dbReference type="Rhea" id="RHEA:29251"/>
        <dbReference type="ChEBI" id="CHEBI:15378"/>
        <dbReference type="ChEBI" id="CHEBI:29101"/>
    </reaction>
</comment>
<dbReference type="Pfam" id="PF06965">
    <property type="entry name" value="Na_H_antiport_1"/>
    <property type="match status" value="1"/>
</dbReference>
<keyword evidence="3 6" id="KW-0812">Transmembrane</keyword>
<proteinExistence type="inferred from homology"/>
<evidence type="ECO:0000256" key="1">
    <source>
        <dbReference type="ARBA" id="ARBA00004429"/>
    </source>
</evidence>
<comment type="caution">
    <text evidence="6">Lacks conserved residue(s) required for the propagation of feature annotation.</text>
</comment>
<feature type="transmembrane region" description="Helical" evidence="6">
    <location>
        <begin position="318"/>
        <end position="339"/>
    </location>
</feature>
<evidence type="ECO:0000313" key="7">
    <source>
        <dbReference type="EMBL" id="GLI23791.1"/>
    </source>
</evidence>
<dbReference type="Proteomes" id="UP001245370">
    <property type="component" value="Unassembled WGS sequence"/>
</dbReference>
<comment type="function">
    <text evidence="6">Na(+)/H(+) antiporter that extrudes sodium in exchange for external protons.</text>
</comment>
<dbReference type="GO" id="GO:0006885">
    <property type="term" value="P:regulation of pH"/>
    <property type="evidence" value="ECO:0007669"/>
    <property type="project" value="UniProtKB-UniRule"/>
</dbReference>
<feature type="transmembrane region" description="Helical" evidence="6">
    <location>
        <begin position="415"/>
        <end position="437"/>
    </location>
</feature>
<gene>
    <name evidence="6 7" type="primary">nhaA</name>
    <name evidence="8" type="ORF">GGQ86_003475</name>
    <name evidence="7" type="ORF">XFLAVUS301_34650</name>
</gene>
<keyword evidence="6" id="KW-0915">Sodium</keyword>
<dbReference type="PANTHER" id="PTHR30341">
    <property type="entry name" value="SODIUM ION/PROTON ANTIPORTER NHAA-RELATED"/>
    <property type="match status" value="1"/>
</dbReference>
<sequence>MQSAKTIANGLGRLPQEPADRFTKPFMRFLRIESMASAALLLATVVALGLSNSPWSKTFLAIWDMRVGLEIGHISFSRSLQHWINDGLMTLFFFVVALELKREIVLGELRDLRTITLSLAAALGGMAVPAALFLLLQGGGEGWHGWGVVMATDTAFVIGALAVLGNRVPLSLRLFLLSLAIFDDMGAILVVAIGYGGTISWIPIALAGAGFALVAVISRLGIRSIPAYFAIGGAIWLALDAGGIHPTLAGVILGLMTPARSWVSGIRLHAIFDRVIAYPLDEHWTGDSKGRQDLQRARIAARESLSPIERLEMLLHPWVAFAVMPLFALANAGVSIVPAEFHRGLALAVFAGFVLGKPVGIVMFSAIAVALRLGKRPAELSWGVLAAGAMLTGIGFTMALFIAEMAFEGGLLTSAKLGILAASVVSAAGGLLALILLTSSGARRPVPS</sequence>
<feature type="transmembrane region" description="Helical" evidence="6">
    <location>
        <begin position="345"/>
        <end position="370"/>
    </location>
</feature>
<dbReference type="EMBL" id="BSDO01000005">
    <property type="protein sequence ID" value="GLI23791.1"/>
    <property type="molecule type" value="Genomic_DNA"/>
</dbReference>
<evidence type="ECO:0000313" key="8">
    <source>
        <dbReference type="EMBL" id="MDR6334985.1"/>
    </source>
</evidence>
<organism evidence="7 9">
    <name type="scientific">Xanthobacter flavus</name>
    <dbReference type="NCBI Taxonomy" id="281"/>
    <lineage>
        <taxon>Bacteria</taxon>
        <taxon>Pseudomonadati</taxon>
        <taxon>Pseudomonadota</taxon>
        <taxon>Alphaproteobacteria</taxon>
        <taxon>Hyphomicrobiales</taxon>
        <taxon>Xanthobacteraceae</taxon>
        <taxon>Xanthobacter</taxon>
    </lineage>
</organism>
<dbReference type="GO" id="GO:0015385">
    <property type="term" value="F:sodium:proton antiporter activity"/>
    <property type="evidence" value="ECO:0007669"/>
    <property type="project" value="UniProtKB-UniRule"/>
</dbReference>
<dbReference type="PANTHER" id="PTHR30341:SF0">
    <property type="entry name" value="NA(+)_H(+) ANTIPORTER NHAA"/>
    <property type="match status" value="1"/>
</dbReference>
<keyword evidence="6" id="KW-0406">Ion transport</keyword>
<feature type="transmembrane region" description="Helical" evidence="6">
    <location>
        <begin position="29"/>
        <end position="50"/>
    </location>
</feature>
<evidence type="ECO:0000256" key="4">
    <source>
        <dbReference type="ARBA" id="ARBA00022989"/>
    </source>
</evidence>
<dbReference type="GO" id="GO:0005886">
    <property type="term" value="C:plasma membrane"/>
    <property type="evidence" value="ECO:0007669"/>
    <property type="project" value="UniProtKB-SubCell"/>
</dbReference>
<evidence type="ECO:0000256" key="2">
    <source>
        <dbReference type="ARBA" id="ARBA00022475"/>
    </source>
</evidence>
<dbReference type="AlphaFoldDB" id="A0A9W6FKX5"/>
<protein>
    <recommendedName>
        <fullName evidence="6">Na(+)/H(+) antiporter NhaA</fullName>
    </recommendedName>
    <alternativeName>
        <fullName evidence="6">Sodium/proton antiporter NhaA</fullName>
    </alternativeName>
</protein>
<evidence type="ECO:0000256" key="6">
    <source>
        <dbReference type="HAMAP-Rule" id="MF_01844"/>
    </source>
</evidence>
<keyword evidence="4 6" id="KW-1133">Transmembrane helix</keyword>
<evidence type="ECO:0000313" key="9">
    <source>
        <dbReference type="Proteomes" id="UP001144397"/>
    </source>
</evidence>
<reference evidence="8 10" key="2">
    <citation type="submission" date="2023-07" db="EMBL/GenBank/DDBJ databases">
        <title>Genomic Encyclopedia of Type Strains, Phase IV (KMG-IV): sequencing the most valuable type-strain genomes for metagenomic binning, comparative biology and taxonomic classification.</title>
        <authorList>
            <person name="Goeker M."/>
        </authorList>
    </citation>
    <scope>NUCLEOTIDE SEQUENCE [LARGE SCALE GENOMIC DNA]</scope>
    <source>
        <strain evidence="8 10">DSM 338</strain>
    </source>
</reference>
<dbReference type="EMBL" id="JAVDPY010000006">
    <property type="protein sequence ID" value="MDR6334985.1"/>
    <property type="molecule type" value="Genomic_DNA"/>
</dbReference>
<dbReference type="HAMAP" id="MF_01844">
    <property type="entry name" value="NhaA"/>
    <property type="match status" value="1"/>
</dbReference>
<evidence type="ECO:0000256" key="5">
    <source>
        <dbReference type="ARBA" id="ARBA00023136"/>
    </source>
</evidence>
<dbReference type="Proteomes" id="UP001144397">
    <property type="component" value="Unassembled WGS sequence"/>
</dbReference>
<reference evidence="7" key="1">
    <citation type="submission" date="2022-12" db="EMBL/GenBank/DDBJ databases">
        <title>Reference genome sequencing for broad-spectrum identification of bacterial and archaeal isolates by mass spectrometry.</title>
        <authorList>
            <person name="Sekiguchi Y."/>
            <person name="Tourlousse D.M."/>
        </authorList>
    </citation>
    <scope>NUCLEOTIDE SEQUENCE</scope>
    <source>
        <strain evidence="7">301</strain>
    </source>
</reference>
<keyword evidence="6" id="KW-0739">Sodium transport</keyword>
<dbReference type="NCBIfam" id="TIGR00773">
    <property type="entry name" value="NhaA"/>
    <property type="match status" value="1"/>
</dbReference>